<accession>A0ABQ3HA26</accession>
<keyword evidence="3" id="KW-0418">Kinase</keyword>
<dbReference type="Pfam" id="PF07804">
    <property type="entry name" value="HipA_C"/>
    <property type="match status" value="1"/>
</dbReference>
<keyword evidence="7" id="KW-1185">Reference proteome</keyword>
<comment type="caution">
    <text evidence="6">The sequence shown here is derived from an EMBL/GenBank/DDBJ whole genome shotgun (WGS) entry which is preliminary data.</text>
</comment>
<organism evidence="6 7">
    <name type="scientific">Vogesella fluminis</name>
    <dbReference type="NCBI Taxonomy" id="1069161"/>
    <lineage>
        <taxon>Bacteria</taxon>
        <taxon>Pseudomonadati</taxon>
        <taxon>Pseudomonadota</taxon>
        <taxon>Betaproteobacteria</taxon>
        <taxon>Neisseriales</taxon>
        <taxon>Chromobacteriaceae</taxon>
        <taxon>Vogesella</taxon>
    </lineage>
</organism>
<evidence type="ECO:0000313" key="6">
    <source>
        <dbReference type="EMBL" id="GHD74563.1"/>
    </source>
</evidence>
<feature type="domain" description="HipA-like C-terminal" evidence="4">
    <location>
        <begin position="158"/>
        <end position="374"/>
    </location>
</feature>
<evidence type="ECO:0000256" key="2">
    <source>
        <dbReference type="ARBA" id="ARBA00022679"/>
    </source>
</evidence>
<dbReference type="InterPro" id="IPR012893">
    <property type="entry name" value="HipA-like_C"/>
</dbReference>
<proteinExistence type="inferred from homology"/>
<dbReference type="RefSeq" id="WP_229799622.1">
    <property type="nucleotide sequence ID" value="NZ_BMYP01000010.1"/>
</dbReference>
<dbReference type="InterPro" id="IPR052028">
    <property type="entry name" value="HipA_Ser/Thr_kinase"/>
</dbReference>
<dbReference type="Proteomes" id="UP000662678">
    <property type="component" value="Unassembled WGS sequence"/>
</dbReference>
<evidence type="ECO:0000259" key="4">
    <source>
        <dbReference type="Pfam" id="PF07804"/>
    </source>
</evidence>
<protein>
    <submittedName>
        <fullName evidence="6">Toxin HipA</fullName>
    </submittedName>
</protein>
<evidence type="ECO:0000256" key="3">
    <source>
        <dbReference type="ARBA" id="ARBA00022777"/>
    </source>
</evidence>
<evidence type="ECO:0000256" key="1">
    <source>
        <dbReference type="ARBA" id="ARBA00010164"/>
    </source>
</evidence>
<reference evidence="7" key="1">
    <citation type="journal article" date="2019" name="Int. J. Syst. Evol. Microbiol.">
        <title>The Global Catalogue of Microorganisms (GCM) 10K type strain sequencing project: providing services to taxonomists for standard genome sequencing and annotation.</title>
        <authorList>
            <consortium name="The Broad Institute Genomics Platform"/>
            <consortium name="The Broad Institute Genome Sequencing Center for Infectious Disease"/>
            <person name="Wu L."/>
            <person name="Ma J."/>
        </authorList>
    </citation>
    <scope>NUCLEOTIDE SEQUENCE [LARGE SCALE GENOMIC DNA]</scope>
    <source>
        <strain evidence="7">KCTC 23713</strain>
    </source>
</reference>
<sequence length="411" mass="45400">MIRKVEVFYEGWGERWHLATLADDGRKLLFEYSPEALAQGLELSPRHLKLQAAAYGDFPACQLGLPGLIADALPDGWGLLLMDRLFRQNGIDPTRASVLDRLSFIGQRAMGALSFQPAAAADIPTDDVQLLNLAQQAQTLLSGEDSTILKQLALMGGSPHGARPKVLVHYDPTSGQLSTQPFAGSAPWLVKFQAQNEHKEVCAIEHLYAQLARDCGLDIPASQYFDLSPRLAAFGIARFDVAGGMRIPTHTLAGLLHADFRLPGSVDYTTFLRATRFLTRDEREVQKAYRRTVFNVLFNNRDDHPKNLSFLLGQDRRWGLSPAYDLTFCAGPAGYHQMDVCGEALNISRTHLLQLATQNALDARWAGQVIEQQLAVADRFVVHAKNHAIRRATQQDLAAIIAANLARLRAS</sequence>
<keyword evidence="2" id="KW-0808">Transferase</keyword>
<dbReference type="PANTHER" id="PTHR37419">
    <property type="entry name" value="SERINE/THREONINE-PROTEIN KINASE TOXIN HIPA"/>
    <property type="match status" value="1"/>
</dbReference>
<feature type="domain" description="HipA N-terminal subdomain 1" evidence="5">
    <location>
        <begin position="15"/>
        <end position="115"/>
    </location>
</feature>
<gene>
    <name evidence="6" type="ORF">GCM10011419_11150</name>
</gene>
<evidence type="ECO:0000259" key="5">
    <source>
        <dbReference type="Pfam" id="PF13657"/>
    </source>
</evidence>
<name>A0ABQ3HA26_9NEIS</name>
<comment type="similarity">
    <text evidence="1">Belongs to the HipA Ser/Thr kinase family.</text>
</comment>
<dbReference type="InterPro" id="IPR017508">
    <property type="entry name" value="HipA_N1"/>
</dbReference>
<dbReference type="PANTHER" id="PTHR37419:SF8">
    <property type="entry name" value="TOXIN YJJJ"/>
    <property type="match status" value="1"/>
</dbReference>
<dbReference type="Pfam" id="PF13657">
    <property type="entry name" value="Couple_hipA"/>
    <property type="match status" value="1"/>
</dbReference>
<dbReference type="EMBL" id="BMYP01000010">
    <property type="protein sequence ID" value="GHD74563.1"/>
    <property type="molecule type" value="Genomic_DNA"/>
</dbReference>
<evidence type="ECO:0000313" key="7">
    <source>
        <dbReference type="Proteomes" id="UP000662678"/>
    </source>
</evidence>